<dbReference type="PIRSF" id="PIRSF002465">
    <property type="entry name" value="Phsphlp_syn_PlsX"/>
    <property type="match status" value="1"/>
</dbReference>
<protein>
    <recommendedName>
        <fullName evidence="8 10">Phosphate acyltransferase</fullName>
        <ecNumber evidence="8 10">2.3.1.274</ecNumber>
    </recommendedName>
    <alternativeName>
        <fullName evidence="10">Acyl-ACP phosphotransacylase</fullName>
    </alternativeName>
    <alternativeName>
        <fullName evidence="10">Acyl-[acyl-carrier-protein]--phosphate acyltransferase</fullName>
    </alternativeName>
    <alternativeName>
        <fullName evidence="10">Phosphate-acyl-ACP acyltransferase</fullName>
    </alternativeName>
</protein>
<dbReference type="Proteomes" id="UP000243739">
    <property type="component" value="Unassembled WGS sequence"/>
</dbReference>
<name>A0A1D2YXP9_9BACI</name>
<dbReference type="PANTHER" id="PTHR30100">
    <property type="entry name" value="FATTY ACID/PHOSPHOLIPID SYNTHESIS PROTEIN PLSX"/>
    <property type="match status" value="1"/>
</dbReference>
<comment type="pathway">
    <text evidence="10">Lipid metabolism; phospholipid metabolism.</text>
</comment>
<dbReference type="NCBIfam" id="TIGR00182">
    <property type="entry name" value="plsX"/>
    <property type="match status" value="1"/>
</dbReference>
<organism evidence="11 12">
    <name type="scientific">Vulcanibacillus modesticaldus</name>
    <dbReference type="NCBI Taxonomy" id="337097"/>
    <lineage>
        <taxon>Bacteria</taxon>
        <taxon>Bacillati</taxon>
        <taxon>Bacillota</taxon>
        <taxon>Bacilli</taxon>
        <taxon>Bacillales</taxon>
        <taxon>Bacillaceae</taxon>
        <taxon>Vulcanibacillus</taxon>
    </lineage>
</organism>
<dbReference type="GO" id="GO:0008654">
    <property type="term" value="P:phospholipid biosynthetic process"/>
    <property type="evidence" value="ECO:0007669"/>
    <property type="project" value="UniProtKB-KW"/>
</dbReference>
<dbReference type="HAMAP" id="MF_00019">
    <property type="entry name" value="PlsX"/>
    <property type="match status" value="1"/>
</dbReference>
<dbReference type="RefSeq" id="WP_069655669.1">
    <property type="nucleotide sequence ID" value="NZ_MIJF01000001.1"/>
</dbReference>
<dbReference type="Gene3D" id="3.40.718.10">
    <property type="entry name" value="Isopropylmalate Dehydrogenase"/>
    <property type="match status" value="1"/>
</dbReference>
<comment type="subunit">
    <text evidence="9 10">Homodimer. Probably interacts with PlsY.</text>
</comment>
<gene>
    <name evidence="10" type="primary">plsX</name>
    <name evidence="11" type="ORF">BHF71_00145</name>
</gene>
<keyword evidence="4 10" id="KW-0808">Transferase</keyword>
<dbReference type="InterPro" id="IPR003664">
    <property type="entry name" value="FA_synthesis"/>
</dbReference>
<evidence type="ECO:0000256" key="10">
    <source>
        <dbReference type="HAMAP-Rule" id="MF_00019"/>
    </source>
</evidence>
<dbReference type="SUPFAM" id="SSF53659">
    <property type="entry name" value="Isocitrate/Isopropylmalate dehydrogenase-like"/>
    <property type="match status" value="1"/>
</dbReference>
<evidence type="ECO:0000256" key="7">
    <source>
        <dbReference type="ARBA" id="ARBA00023264"/>
    </source>
</evidence>
<keyword evidence="12" id="KW-1185">Reference proteome</keyword>
<proteinExistence type="inferred from homology"/>
<evidence type="ECO:0000313" key="11">
    <source>
        <dbReference type="EMBL" id="OEG00356.1"/>
    </source>
</evidence>
<accession>A0A1D2YXP9</accession>
<evidence type="ECO:0000256" key="2">
    <source>
        <dbReference type="ARBA" id="ARBA00022490"/>
    </source>
</evidence>
<dbReference type="GO" id="GO:0005737">
    <property type="term" value="C:cytoplasm"/>
    <property type="evidence" value="ECO:0007669"/>
    <property type="project" value="UniProtKB-SubCell"/>
</dbReference>
<evidence type="ECO:0000256" key="3">
    <source>
        <dbReference type="ARBA" id="ARBA00022516"/>
    </source>
</evidence>
<dbReference type="GO" id="GO:0006633">
    <property type="term" value="P:fatty acid biosynthetic process"/>
    <property type="evidence" value="ECO:0007669"/>
    <property type="project" value="UniProtKB-UniRule"/>
</dbReference>
<evidence type="ECO:0000256" key="1">
    <source>
        <dbReference type="ARBA" id="ARBA00001232"/>
    </source>
</evidence>
<dbReference type="PANTHER" id="PTHR30100:SF1">
    <property type="entry name" value="PHOSPHATE ACYLTRANSFERASE"/>
    <property type="match status" value="1"/>
</dbReference>
<keyword evidence="5 10" id="KW-0443">Lipid metabolism</keyword>
<dbReference type="EC" id="2.3.1.274" evidence="8 10"/>
<evidence type="ECO:0000256" key="9">
    <source>
        <dbReference type="ARBA" id="ARBA00046608"/>
    </source>
</evidence>
<dbReference type="InterPro" id="IPR012281">
    <property type="entry name" value="Phospholipid_synth_PlsX-like"/>
</dbReference>
<dbReference type="UniPathway" id="UPA00085"/>
<comment type="similarity">
    <text evidence="10">Belongs to the PlsX family.</text>
</comment>
<reference evidence="11 12" key="1">
    <citation type="submission" date="2016-09" db="EMBL/GenBank/DDBJ databases">
        <title>Draft genome sequence for the type strain of Vulcanibacillus modesticaldus BR, a strictly anaerobic, moderately thermophilic, and nitrate-reducing bacterium from deep sea-hydrothermal vents of the Mid-Atlantic Ridge.</title>
        <authorList>
            <person name="Abin C.A."/>
            <person name="Hollibaugh J.T."/>
        </authorList>
    </citation>
    <scope>NUCLEOTIDE SEQUENCE [LARGE SCALE GENOMIC DNA]</scope>
    <source>
        <strain evidence="11 12">BR</strain>
    </source>
</reference>
<evidence type="ECO:0000256" key="5">
    <source>
        <dbReference type="ARBA" id="ARBA00023098"/>
    </source>
</evidence>
<dbReference type="GO" id="GO:0043811">
    <property type="term" value="F:phosphate:acyl-[acyl carrier protein] acyltransferase activity"/>
    <property type="evidence" value="ECO:0007669"/>
    <property type="project" value="UniProtKB-UniRule"/>
</dbReference>
<dbReference type="EMBL" id="MIJF01000001">
    <property type="protein sequence ID" value="OEG00356.1"/>
    <property type="molecule type" value="Genomic_DNA"/>
</dbReference>
<dbReference type="STRING" id="337097.BHF71_00145"/>
<comment type="caution">
    <text evidence="11">The sequence shown here is derived from an EMBL/GenBank/DDBJ whole genome shotgun (WGS) entry which is preliminary data.</text>
</comment>
<evidence type="ECO:0000256" key="6">
    <source>
        <dbReference type="ARBA" id="ARBA00023209"/>
    </source>
</evidence>
<dbReference type="OrthoDB" id="9806408at2"/>
<keyword evidence="3 10" id="KW-0444">Lipid biosynthesis</keyword>
<keyword evidence="2 10" id="KW-0963">Cytoplasm</keyword>
<comment type="function">
    <text evidence="10">Catalyzes the reversible formation of acyl-phosphate (acyl-PO(4)) from acyl-[acyl-carrier-protein] (acyl-ACP). This enzyme utilizes acyl-ACP as fatty acyl donor, but not acyl-CoA.</text>
</comment>
<sequence>MRIVIDAMGGDNAPKSNVEGAILAAQRYDDIEVVLVGQLEEVNKYLPSNVPSNITLVNATEVIYTEDEPVKAVRRKKDSSLVVAAKMVRENKADAVITAGNTGAFMTAGLLIGGRLAGIDRPALASVLPTTGKNGVLLLDMGANMDPTPENLVQYALMGKVYAESVLGFENPRIGLLNVGTEDTKGNDLMKRTFPLLKELPINFVGNVEARDVPKGICDVLVTDGFSGNVVLKLTEGLASSIFQLLKVEFTRTFLSKLGALMLKPSFKNLKKVMDYTEVGGAPLLGVNGAFIKAHGSSNAKAIMNAVRQARAFLKSEVTKKIESEI</sequence>
<comment type="catalytic activity">
    <reaction evidence="1 10">
        <text>a fatty acyl-[ACP] + phosphate = an acyl phosphate + holo-[ACP]</text>
        <dbReference type="Rhea" id="RHEA:42292"/>
        <dbReference type="Rhea" id="RHEA-COMP:9685"/>
        <dbReference type="Rhea" id="RHEA-COMP:14125"/>
        <dbReference type="ChEBI" id="CHEBI:43474"/>
        <dbReference type="ChEBI" id="CHEBI:59918"/>
        <dbReference type="ChEBI" id="CHEBI:64479"/>
        <dbReference type="ChEBI" id="CHEBI:138651"/>
        <dbReference type="EC" id="2.3.1.274"/>
    </reaction>
</comment>
<comment type="subcellular location">
    <subcellularLocation>
        <location evidence="10">Cytoplasm</location>
    </subcellularLocation>
    <text evidence="10">Associated with the membrane possibly through PlsY.</text>
</comment>
<dbReference type="Pfam" id="PF02504">
    <property type="entry name" value="FA_synthesis"/>
    <property type="match status" value="1"/>
</dbReference>
<evidence type="ECO:0000313" key="12">
    <source>
        <dbReference type="Proteomes" id="UP000243739"/>
    </source>
</evidence>
<keyword evidence="11" id="KW-0012">Acyltransferase</keyword>
<keyword evidence="7 10" id="KW-1208">Phospholipid metabolism</keyword>
<evidence type="ECO:0000256" key="8">
    <source>
        <dbReference type="ARBA" id="ARBA00024069"/>
    </source>
</evidence>
<keyword evidence="6 10" id="KW-0594">Phospholipid biosynthesis</keyword>
<evidence type="ECO:0000256" key="4">
    <source>
        <dbReference type="ARBA" id="ARBA00022679"/>
    </source>
</evidence>
<dbReference type="AlphaFoldDB" id="A0A1D2YXP9"/>